<evidence type="ECO:0000313" key="3">
    <source>
        <dbReference type="Proteomes" id="UP001061070"/>
    </source>
</evidence>
<keyword evidence="3" id="KW-1185">Reference proteome</keyword>
<dbReference type="Proteomes" id="UP001061070">
    <property type="component" value="Unassembled WGS sequence"/>
</dbReference>
<dbReference type="RefSeq" id="WP_244902185.1">
    <property type="nucleotide sequence ID" value="NZ_BAQW01000006.1"/>
</dbReference>
<evidence type="ECO:0008006" key="4">
    <source>
        <dbReference type="Google" id="ProtNLM"/>
    </source>
</evidence>
<reference evidence="2" key="1">
    <citation type="submission" date="2013-04" db="EMBL/GenBank/DDBJ databases">
        <title>The genome sequencing project of 58 acetic acid bacteria.</title>
        <authorList>
            <person name="Okamoto-Kainuma A."/>
            <person name="Ishikawa M."/>
            <person name="Umino S."/>
            <person name="Koizumi Y."/>
            <person name="Shiwa Y."/>
            <person name="Yoshikawa H."/>
            <person name="Matsutani M."/>
            <person name="Matsushita K."/>
        </authorList>
    </citation>
    <scope>NUCLEOTIDE SEQUENCE</scope>
    <source>
        <strain evidence="2">NRIC 0228</strain>
    </source>
</reference>
<comment type="caution">
    <text evidence="2">The sequence shown here is derived from an EMBL/GenBank/DDBJ whole genome shotgun (WGS) entry which is preliminary data.</text>
</comment>
<organism evidence="2 3">
    <name type="scientific">Gluconobacter frateurii NRIC 0228</name>
    <dbReference type="NCBI Taxonomy" id="1307946"/>
    <lineage>
        <taxon>Bacteria</taxon>
        <taxon>Pseudomonadati</taxon>
        <taxon>Pseudomonadota</taxon>
        <taxon>Alphaproteobacteria</taxon>
        <taxon>Acetobacterales</taxon>
        <taxon>Acetobacteraceae</taxon>
        <taxon>Gluconobacter</taxon>
    </lineage>
</organism>
<evidence type="ECO:0000313" key="2">
    <source>
        <dbReference type="EMBL" id="GBR12618.1"/>
    </source>
</evidence>
<name>A0ABQ0QC18_9PROT</name>
<proteinExistence type="predicted"/>
<keyword evidence="1" id="KW-0732">Signal</keyword>
<evidence type="ECO:0000256" key="1">
    <source>
        <dbReference type="SAM" id="SignalP"/>
    </source>
</evidence>
<sequence>MRAFQTLFALSFLTFALTACGSGAYTPETVFTALNNDPSGVVGKFRITVRRVGWYNDTLFLMSDPNYRAPHILIVMVRGDTVRDILQGKNQTVQQYFLNREIQVSGLARRGRVVSKDSAGNLTGPSYYQTRIFVGNAEDFEVSHE</sequence>
<feature type="chain" id="PRO_5047399237" description="Lipoprotein" evidence="1">
    <location>
        <begin position="25"/>
        <end position="145"/>
    </location>
</feature>
<protein>
    <recommendedName>
        <fullName evidence="4">Lipoprotein</fullName>
    </recommendedName>
</protein>
<gene>
    <name evidence="2" type="ORF">AA0228_1770</name>
</gene>
<dbReference type="PROSITE" id="PS51257">
    <property type="entry name" value="PROKAR_LIPOPROTEIN"/>
    <property type="match status" value="1"/>
</dbReference>
<feature type="signal peptide" evidence="1">
    <location>
        <begin position="1"/>
        <end position="24"/>
    </location>
</feature>
<dbReference type="EMBL" id="BAQW01000006">
    <property type="protein sequence ID" value="GBR12618.1"/>
    <property type="molecule type" value="Genomic_DNA"/>
</dbReference>
<accession>A0ABQ0QC18</accession>